<dbReference type="EMBL" id="MDYO01000018">
    <property type="protein sequence ID" value="OQD95848.1"/>
    <property type="molecule type" value="Genomic_DNA"/>
</dbReference>
<accession>A0A1V6R2Z2</accession>
<feature type="region of interest" description="Disordered" evidence="1">
    <location>
        <begin position="1"/>
        <end position="51"/>
    </location>
</feature>
<protein>
    <submittedName>
        <fullName evidence="2">Uncharacterized protein</fullName>
    </submittedName>
</protein>
<proteinExistence type="predicted"/>
<comment type="caution">
    <text evidence="2">The sequence shown here is derived from an EMBL/GenBank/DDBJ whole genome shotgun (WGS) entry which is preliminary data.</text>
</comment>
<evidence type="ECO:0000313" key="2">
    <source>
        <dbReference type="EMBL" id="OQD95848.1"/>
    </source>
</evidence>
<reference evidence="3" key="1">
    <citation type="journal article" date="2017" name="Nat. Microbiol.">
        <title>Global analysis of biosynthetic gene clusters reveals vast potential of secondary metabolite production in Penicillium species.</title>
        <authorList>
            <person name="Nielsen J.C."/>
            <person name="Grijseels S."/>
            <person name="Prigent S."/>
            <person name="Ji B."/>
            <person name="Dainat J."/>
            <person name="Nielsen K.F."/>
            <person name="Frisvad J.C."/>
            <person name="Workman M."/>
            <person name="Nielsen J."/>
        </authorList>
    </citation>
    <scope>NUCLEOTIDE SEQUENCE [LARGE SCALE GENOMIC DNA]</scope>
    <source>
        <strain evidence="3">IBT 29525</strain>
    </source>
</reference>
<evidence type="ECO:0000256" key="1">
    <source>
        <dbReference type="SAM" id="MobiDB-lite"/>
    </source>
</evidence>
<organism evidence="2 3">
    <name type="scientific">Penicillium solitum</name>
    <dbReference type="NCBI Taxonomy" id="60172"/>
    <lineage>
        <taxon>Eukaryota</taxon>
        <taxon>Fungi</taxon>
        <taxon>Dikarya</taxon>
        <taxon>Ascomycota</taxon>
        <taxon>Pezizomycotina</taxon>
        <taxon>Eurotiomycetes</taxon>
        <taxon>Eurotiomycetidae</taxon>
        <taxon>Eurotiales</taxon>
        <taxon>Aspergillaceae</taxon>
        <taxon>Penicillium</taxon>
    </lineage>
</organism>
<keyword evidence="3" id="KW-1185">Reference proteome</keyword>
<evidence type="ECO:0000313" key="3">
    <source>
        <dbReference type="Proteomes" id="UP000191612"/>
    </source>
</evidence>
<dbReference type="AlphaFoldDB" id="A0A1V6R2Z2"/>
<name>A0A1V6R2Z2_9EURO</name>
<gene>
    <name evidence="2" type="ORF">PENSOL_c018G03988</name>
</gene>
<dbReference type="Proteomes" id="UP000191612">
    <property type="component" value="Unassembled WGS sequence"/>
</dbReference>
<feature type="compositionally biased region" description="Basic residues" evidence="1">
    <location>
        <begin position="34"/>
        <end position="43"/>
    </location>
</feature>
<feature type="compositionally biased region" description="Pro residues" evidence="1">
    <location>
        <begin position="15"/>
        <end position="27"/>
    </location>
</feature>
<sequence length="80" mass="8389">MQSTFSAPTPNAFRVPPPVTPETPEAPAPSTTPKNKKRKKKKSLSSAKLASISTLMRNATHGMKEGLTIQPPAGMAGSVC</sequence>